<evidence type="ECO:0000313" key="1">
    <source>
        <dbReference type="EMBL" id="KAJ2788896.1"/>
    </source>
</evidence>
<dbReference type="Proteomes" id="UP001140087">
    <property type="component" value="Unassembled WGS sequence"/>
</dbReference>
<keyword evidence="2" id="KW-1185">Reference proteome</keyword>
<sequence length="258" mass="28283">MDIREITDSSLLCDRQRTHCCAWDGCLKSFTRKSDLKRHFRIHTNEKPYGCTYDGCQKRFVQKSALTVHLRTHSGEKPHQCKEPGCGKRFSDSSSLARHRHTHSGKRTYVCTFGGCNKQFYTKSAYNGHHRTHMASLGRTPASPASSPAASCPSTPPLCGLARGLSADATLPIRFCRSATLESEPDDCFPASPATPPLGRAEGLPLGVLPPLHEYLGVLSKAACDQAPLPLPLPLPQARQLGERSTLAWSPAVRYAPY</sequence>
<protein>
    <submittedName>
        <fullName evidence="1">Uncharacterized protein</fullName>
    </submittedName>
</protein>
<reference evidence="1" key="1">
    <citation type="submission" date="2022-07" db="EMBL/GenBank/DDBJ databases">
        <title>Phylogenomic reconstructions and comparative analyses of Kickxellomycotina fungi.</title>
        <authorList>
            <person name="Reynolds N.K."/>
            <person name="Stajich J.E."/>
            <person name="Barry K."/>
            <person name="Grigoriev I.V."/>
            <person name="Crous P."/>
            <person name="Smith M.E."/>
        </authorList>
    </citation>
    <scope>NUCLEOTIDE SEQUENCE</scope>
    <source>
        <strain evidence="1">BCRC 34780</strain>
    </source>
</reference>
<accession>A0ACC1KF64</accession>
<organism evidence="1 2">
    <name type="scientific">Coemansia helicoidea</name>
    <dbReference type="NCBI Taxonomy" id="1286919"/>
    <lineage>
        <taxon>Eukaryota</taxon>
        <taxon>Fungi</taxon>
        <taxon>Fungi incertae sedis</taxon>
        <taxon>Zoopagomycota</taxon>
        <taxon>Kickxellomycotina</taxon>
        <taxon>Kickxellomycetes</taxon>
        <taxon>Kickxellales</taxon>
        <taxon>Kickxellaceae</taxon>
        <taxon>Coemansia</taxon>
    </lineage>
</organism>
<gene>
    <name evidence="1" type="ORF">H4R21_006883</name>
</gene>
<comment type="caution">
    <text evidence="1">The sequence shown here is derived from an EMBL/GenBank/DDBJ whole genome shotgun (WGS) entry which is preliminary data.</text>
</comment>
<name>A0ACC1KF64_9FUNG</name>
<dbReference type="EMBL" id="JANBUN010003943">
    <property type="protein sequence ID" value="KAJ2788896.1"/>
    <property type="molecule type" value="Genomic_DNA"/>
</dbReference>
<proteinExistence type="predicted"/>
<evidence type="ECO:0000313" key="2">
    <source>
        <dbReference type="Proteomes" id="UP001140087"/>
    </source>
</evidence>